<dbReference type="PANTHER" id="PTHR12768">
    <property type="entry name" value="BECLIN 1"/>
    <property type="match status" value="1"/>
</dbReference>
<name>A0A448YLK9_BRENA</name>
<keyword evidence="7" id="KW-1185">Reference proteome</keyword>
<feature type="coiled-coil region" evidence="2">
    <location>
        <begin position="161"/>
        <end position="265"/>
    </location>
</feature>
<evidence type="ECO:0000313" key="6">
    <source>
        <dbReference type="EMBL" id="VEU21766.1"/>
    </source>
</evidence>
<comment type="similarity">
    <text evidence="1">Belongs to the beclin family.</text>
</comment>
<protein>
    <submittedName>
        <fullName evidence="6">DEKNAAC102379</fullName>
    </submittedName>
</protein>
<dbReference type="OrthoDB" id="20368at2759"/>
<dbReference type="GO" id="GO:0006995">
    <property type="term" value="P:cellular response to nitrogen starvation"/>
    <property type="evidence" value="ECO:0007669"/>
    <property type="project" value="TreeGrafter"/>
</dbReference>
<proteinExistence type="inferred from homology"/>
<dbReference type="InterPro" id="IPR041691">
    <property type="entry name" value="Atg6/beclin_CC"/>
</dbReference>
<dbReference type="InParanoid" id="A0A448YLK9"/>
<evidence type="ECO:0000313" key="7">
    <source>
        <dbReference type="Proteomes" id="UP000290900"/>
    </source>
</evidence>
<evidence type="ECO:0000256" key="2">
    <source>
        <dbReference type="SAM" id="Coils"/>
    </source>
</evidence>
<dbReference type="GO" id="GO:0034271">
    <property type="term" value="C:phosphatidylinositol 3-kinase complex, class III, type I"/>
    <property type="evidence" value="ECO:0007669"/>
    <property type="project" value="TreeGrafter"/>
</dbReference>
<dbReference type="GO" id="GO:0000045">
    <property type="term" value="P:autophagosome assembly"/>
    <property type="evidence" value="ECO:0007669"/>
    <property type="project" value="TreeGrafter"/>
</dbReference>
<accession>A0A448YLK9</accession>
<feature type="domain" description="Atg6 BARA" evidence="4">
    <location>
        <begin position="290"/>
        <end position="469"/>
    </location>
</feature>
<dbReference type="InterPro" id="IPR040455">
    <property type="entry name" value="Atg6_BARA"/>
</dbReference>
<gene>
    <name evidence="6" type="ORF">BRENAR_LOCUS2498</name>
</gene>
<dbReference type="Gene3D" id="1.10.418.40">
    <property type="entry name" value="Autophagy protein 6/Beclin 1"/>
    <property type="match status" value="1"/>
</dbReference>
<feature type="region of interest" description="Disordered" evidence="3">
    <location>
        <begin position="35"/>
        <end position="59"/>
    </location>
</feature>
<dbReference type="PANTHER" id="PTHR12768:SF4">
    <property type="entry name" value="BECLIN-1"/>
    <property type="match status" value="1"/>
</dbReference>
<dbReference type="FunCoup" id="A0A448YLK9">
    <property type="interactions" value="528"/>
</dbReference>
<dbReference type="STRING" id="13370.A0A448YLK9"/>
<dbReference type="GO" id="GO:0043548">
    <property type="term" value="F:phosphatidylinositol 3-kinase binding"/>
    <property type="evidence" value="ECO:0007669"/>
    <property type="project" value="TreeGrafter"/>
</dbReference>
<dbReference type="InterPro" id="IPR038274">
    <property type="entry name" value="Atg6/Beclin_C_sf"/>
</dbReference>
<dbReference type="Pfam" id="PF17675">
    <property type="entry name" value="APG6_N"/>
    <property type="match status" value="1"/>
</dbReference>
<dbReference type="AlphaFoldDB" id="A0A448YLK9"/>
<evidence type="ECO:0000259" key="4">
    <source>
        <dbReference type="Pfam" id="PF04111"/>
    </source>
</evidence>
<dbReference type="GO" id="GO:0000407">
    <property type="term" value="C:phagophore assembly site"/>
    <property type="evidence" value="ECO:0007669"/>
    <property type="project" value="TreeGrafter"/>
</dbReference>
<dbReference type="EMBL" id="CAACVR010000012">
    <property type="protein sequence ID" value="VEU21766.1"/>
    <property type="molecule type" value="Genomic_DNA"/>
</dbReference>
<dbReference type="GO" id="GO:0000423">
    <property type="term" value="P:mitophagy"/>
    <property type="evidence" value="ECO:0007669"/>
    <property type="project" value="TreeGrafter"/>
</dbReference>
<feature type="domain" description="Atg6/beclin coiled-coil" evidence="5">
    <location>
        <begin position="158"/>
        <end position="287"/>
    </location>
</feature>
<reference evidence="6 7" key="1">
    <citation type="submission" date="2018-12" db="EMBL/GenBank/DDBJ databases">
        <authorList>
            <person name="Tiukova I."/>
            <person name="Dainat J."/>
        </authorList>
    </citation>
    <scope>NUCLEOTIDE SEQUENCE [LARGE SCALE GENOMIC DNA]</scope>
</reference>
<keyword evidence="2" id="KW-0175">Coiled coil</keyword>
<evidence type="ECO:0000256" key="3">
    <source>
        <dbReference type="SAM" id="MobiDB-lite"/>
    </source>
</evidence>
<dbReference type="InterPro" id="IPR007243">
    <property type="entry name" value="Atg6/Beclin"/>
</dbReference>
<evidence type="ECO:0000259" key="5">
    <source>
        <dbReference type="Pfam" id="PF17675"/>
    </source>
</evidence>
<dbReference type="Gene3D" id="6.10.250.3110">
    <property type="match status" value="1"/>
</dbReference>
<evidence type="ECO:0000256" key="1">
    <source>
        <dbReference type="ARBA" id="ARBA00005965"/>
    </source>
</evidence>
<organism evidence="6 7">
    <name type="scientific">Brettanomyces naardenensis</name>
    <name type="common">Yeast</name>
    <dbReference type="NCBI Taxonomy" id="13370"/>
    <lineage>
        <taxon>Eukaryota</taxon>
        <taxon>Fungi</taxon>
        <taxon>Dikarya</taxon>
        <taxon>Ascomycota</taxon>
        <taxon>Saccharomycotina</taxon>
        <taxon>Pichiomycetes</taxon>
        <taxon>Pichiales</taxon>
        <taxon>Pichiaceae</taxon>
        <taxon>Brettanomyces</taxon>
    </lineage>
</organism>
<dbReference type="GO" id="GO:0030674">
    <property type="term" value="F:protein-macromolecule adaptor activity"/>
    <property type="evidence" value="ECO:0007669"/>
    <property type="project" value="TreeGrafter"/>
</dbReference>
<dbReference type="GO" id="GO:0045324">
    <property type="term" value="P:late endosome to vacuole transport"/>
    <property type="evidence" value="ECO:0007669"/>
    <property type="project" value="TreeGrafter"/>
</dbReference>
<sequence length="473" mass="53521">MSTQHTYICQRCKLPLTIDQSLQILSNAQKHLLTTTYSPRPNSTLSSVSSPPGKQPEDMEKLTDSIVDENSLVPYHMVVPEDRKRLFQEALKANGGKPLIGRRAASGEDGSFVILDGDKKRGVVPQTEEANTIAVNENVSTLTNVFNIISSKYEIDYPVCSDCANTLIKEMNKQFDRLNKEKDSYVQFLKKLTVQSGPNLEKSRQSLEELEKLHREEEEILKQLQDAENENATLIDELSKTEIELKTLNEEEKKYCERKNRYELDLYERSNELDRVKTLYEFNMDQLDSLRKADVFNDTFDISSDGLFGTINGLRLGSLDETKVSWHEINAALGQIVLLLSVCIRILGLKIPEYNLIPMGSTSKIEKVETGPPATKTVLDLFSMGEFSIGRLYTHNKLDAGMIALVDVVRKLGEELKRIDSGNELPFIMTKDKVAGYNIKPSARGSNEEWTTACKHLLMNVKWILTFCVQIGR</sequence>
<dbReference type="GO" id="GO:0034272">
    <property type="term" value="C:phosphatidylinositol 3-kinase complex, class III, type II"/>
    <property type="evidence" value="ECO:0007669"/>
    <property type="project" value="TreeGrafter"/>
</dbReference>
<dbReference type="Proteomes" id="UP000290900">
    <property type="component" value="Unassembled WGS sequence"/>
</dbReference>
<dbReference type="Pfam" id="PF04111">
    <property type="entry name" value="APG6"/>
    <property type="match status" value="1"/>
</dbReference>
<feature type="compositionally biased region" description="Polar residues" evidence="3">
    <location>
        <begin position="35"/>
        <end position="52"/>
    </location>
</feature>